<comment type="similarity">
    <text evidence="1">Belongs to the protein kinase superfamily. ADCK protein kinase family.</text>
</comment>
<comment type="caution">
    <text evidence="4">The sequence shown here is derived from an EMBL/GenBank/DDBJ whole genome shotgun (WGS) entry which is preliminary data.</text>
</comment>
<dbReference type="PROSITE" id="PS50011">
    <property type="entry name" value="PROTEIN_KINASE_DOM"/>
    <property type="match status" value="1"/>
</dbReference>
<dbReference type="EMBL" id="JACSQT010000004">
    <property type="protein sequence ID" value="MBD7937456.1"/>
    <property type="molecule type" value="Genomic_DNA"/>
</dbReference>
<organism evidence="4 5">
    <name type="scientific">Cytobacillus stercorigallinarum</name>
    <dbReference type="NCBI Taxonomy" id="2762240"/>
    <lineage>
        <taxon>Bacteria</taxon>
        <taxon>Bacillati</taxon>
        <taxon>Bacillota</taxon>
        <taxon>Bacilli</taxon>
        <taxon>Bacillales</taxon>
        <taxon>Bacillaceae</taxon>
        <taxon>Cytobacillus</taxon>
    </lineage>
</organism>
<name>A0ABR8QPI7_9BACI</name>
<reference evidence="4 5" key="1">
    <citation type="submission" date="2020-08" db="EMBL/GenBank/DDBJ databases">
        <title>A Genomic Blueprint of the Chicken Gut Microbiome.</title>
        <authorList>
            <person name="Gilroy R."/>
            <person name="Ravi A."/>
            <person name="Getino M."/>
            <person name="Pursley I."/>
            <person name="Horton D.L."/>
            <person name="Alikhan N.-F."/>
            <person name="Baker D."/>
            <person name="Gharbi K."/>
            <person name="Hall N."/>
            <person name="Watson M."/>
            <person name="Adriaenssens E.M."/>
            <person name="Foster-Nyarko E."/>
            <person name="Jarju S."/>
            <person name="Secka A."/>
            <person name="Antonio M."/>
            <person name="Oren A."/>
            <person name="Chaudhuri R."/>
            <person name="La Ragione R.M."/>
            <person name="Hildebrand F."/>
            <person name="Pallen M.J."/>
        </authorList>
    </citation>
    <scope>NUCLEOTIDE SEQUENCE [LARGE SCALE GENOMIC DNA]</scope>
    <source>
        <strain evidence="4 5">Sa5YUA1</strain>
    </source>
</reference>
<keyword evidence="4" id="KW-0418">Kinase</keyword>
<sequence length="554" mass="63244">MNHIHRYREIAVAFSHYGFGYLLKELGLHEVLSLPKRMFMRKQEEHHEKTTGERVRLFLEELGPTFIKVGQIASTRSDIFPESIIRELEKLQEHAPSFPFAEVKKIVETELGEEIHDVFTEFQEEPLGSASIGQVHYGVLHSGEKVAVKVQRPDIEKTMRTDLEILLEIAKIAEKRLHWASQYQLVEMMKEFSKALLNELNYLLEGRNADKIANQFEDNNHYKIPKTYWKYTTKKVLTMEYIEGCGILENNSLAEQGFNKQLIAERIVEGILQQILEEGVFHADPHPGNICVLPGNVIVFMDFGMVGRLTEDMKENLTSLIIAMLQQSTDGVIKAITKMGIVKDDVDVELLKIDVDLLRERYYDVPFSEISIGEAVNDLFSVANHHHIHIPTNLTLVGKTLLTMEGIVEKLDPHISILKIAEPFGRRLIINKYRPDHLAKDSLAHIGEYFDILKEAPYNLKDLIALIKKGKIPLELNLPNSEKFLTRIDRISNRLAFSIVLLAFSIIMVGLIIGSALGRQSSLLWNIPAVEIGFVIAILMFLFLIYTIIRAGRF</sequence>
<feature type="transmembrane region" description="Helical" evidence="2">
    <location>
        <begin position="523"/>
        <end position="549"/>
    </location>
</feature>
<dbReference type="InterPro" id="IPR011009">
    <property type="entry name" value="Kinase-like_dom_sf"/>
</dbReference>
<gene>
    <name evidence="4" type="ORF">H9655_10510</name>
</gene>
<feature type="domain" description="Protein kinase" evidence="3">
    <location>
        <begin position="121"/>
        <end position="450"/>
    </location>
</feature>
<dbReference type="Proteomes" id="UP000657931">
    <property type="component" value="Unassembled WGS sequence"/>
</dbReference>
<dbReference type="GO" id="GO:0016301">
    <property type="term" value="F:kinase activity"/>
    <property type="evidence" value="ECO:0007669"/>
    <property type="project" value="UniProtKB-KW"/>
</dbReference>
<evidence type="ECO:0000313" key="5">
    <source>
        <dbReference type="Proteomes" id="UP000657931"/>
    </source>
</evidence>
<evidence type="ECO:0000313" key="4">
    <source>
        <dbReference type="EMBL" id="MBD7937456.1"/>
    </source>
</evidence>
<dbReference type="InterPro" id="IPR050154">
    <property type="entry name" value="UbiB_kinase"/>
</dbReference>
<dbReference type="Pfam" id="PF03109">
    <property type="entry name" value="ABC1"/>
    <property type="match status" value="1"/>
</dbReference>
<protein>
    <submittedName>
        <fullName evidence="4">AarF/ABC1/UbiB kinase family protein</fullName>
    </submittedName>
</protein>
<dbReference type="Gene3D" id="1.10.510.10">
    <property type="entry name" value="Transferase(Phosphotransferase) domain 1"/>
    <property type="match status" value="1"/>
</dbReference>
<accession>A0ABR8QPI7</accession>
<dbReference type="PANTHER" id="PTHR10566:SF113">
    <property type="entry name" value="PROTEIN ACTIVITY OF BC1 COMPLEX KINASE 7, CHLOROPLASTIC"/>
    <property type="match status" value="1"/>
</dbReference>
<dbReference type="InterPro" id="IPR004147">
    <property type="entry name" value="ABC1_dom"/>
</dbReference>
<evidence type="ECO:0000256" key="1">
    <source>
        <dbReference type="ARBA" id="ARBA00009670"/>
    </source>
</evidence>
<keyword evidence="2" id="KW-0812">Transmembrane</keyword>
<dbReference type="PANTHER" id="PTHR10566">
    <property type="entry name" value="CHAPERONE-ACTIVITY OF BC1 COMPLEX CABC1 -RELATED"/>
    <property type="match status" value="1"/>
</dbReference>
<keyword evidence="5" id="KW-1185">Reference proteome</keyword>
<keyword evidence="2" id="KW-0472">Membrane</keyword>
<dbReference type="CDD" id="cd05121">
    <property type="entry name" value="ABC1_ADCK3-like"/>
    <property type="match status" value="1"/>
</dbReference>
<dbReference type="RefSeq" id="WP_191813697.1">
    <property type="nucleotide sequence ID" value="NZ_JACSQT010000004.1"/>
</dbReference>
<evidence type="ECO:0000259" key="3">
    <source>
        <dbReference type="PROSITE" id="PS50011"/>
    </source>
</evidence>
<feature type="transmembrane region" description="Helical" evidence="2">
    <location>
        <begin position="495"/>
        <end position="517"/>
    </location>
</feature>
<keyword evidence="4" id="KW-0808">Transferase</keyword>
<evidence type="ECO:0000256" key="2">
    <source>
        <dbReference type="SAM" id="Phobius"/>
    </source>
</evidence>
<dbReference type="InterPro" id="IPR000719">
    <property type="entry name" value="Prot_kinase_dom"/>
</dbReference>
<proteinExistence type="inferred from homology"/>
<dbReference type="SUPFAM" id="SSF56112">
    <property type="entry name" value="Protein kinase-like (PK-like)"/>
    <property type="match status" value="1"/>
</dbReference>
<keyword evidence="2" id="KW-1133">Transmembrane helix</keyword>